<evidence type="ECO:0000313" key="1">
    <source>
        <dbReference type="EMBL" id="MET3748901.1"/>
    </source>
</evidence>
<organism evidence="1 2">
    <name type="scientific">Blautia caecimuris</name>
    <dbReference type="NCBI Taxonomy" id="1796615"/>
    <lineage>
        <taxon>Bacteria</taxon>
        <taxon>Bacillati</taxon>
        <taxon>Bacillota</taxon>
        <taxon>Clostridia</taxon>
        <taxon>Lachnospirales</taxon>
        <taxon>Lachnospiraceae</taxon>
        <taxon>Blautia</taxon>
    </lineage>
</organism>
<sequence>MENYVKQHCFDNENVSRYYLSPYVYIVQTDEGLYVGREDDEREFCFYEEVDVYIQLFHKLSEGMTEGEIYRYLEEYFSEKSNEILSLLIGGGIVE</sequence>
<evidence type="ECO:0008006" key="3">
    <source>
        <dbReference type="Google" id="ProtNLM"/>
    </source>
</evidence>
<reference evidence="1 2" key="1">
    <citation type="submission" date="2024-06" db="EMBL/GenBank/DDBJ databases">
        <title>Genomic Encyclopedia of Type Strains, Phase IV (KMG-IV): sequencing the most valuable type-strain genomes for metagenomic binning, comparative biology and taxonomic classification.</title>
        <authorList>
            <person name="Goeker M."/>
        </authorList>
    </citation>
    <scope>NUCLEOTIDE SEQUENCE [LARGE SCALE GENOMIC DNA]</scope>
    <source>
        <strain evidence="1 2">DSM 29492</strain>
    </source>
</reference>
<dbReference type="RefSeq" id="WP_022067839.1">
    <property type="nucleotide sequence ID" value="NZ_BAABXN010000001.1"/>
</dbReference>
<comment type="caution">
    <text evidence="1">The sequence shown here is derived from an EMBL/GenBank/DDBJ whole genome shotgun (WGS) entry which is preliminary data.</text>
</comment>
<accession>A0ABV2LXR0</accession>
<keyword evidence="2" id="KW-1185">Reference proteome</keyword>
<gene>
    <name evidence="1" type="ORF">ABID24_000117</name>
</gene>
<evidence type="ECO:0000313" key="2">
    <source>
        <dbReference type="Proteomes" id="UP001549106"/>
    </source>
</evidence>
<name>A0ABV2LXR0_9FIRM</name>
<protein>
    <recommendedName>
        <fullName evidence="3">PqqD family protein</fullName>
    </recommendedName>
</protein>
<dbReference type="EMBL" id="JBEPMJ010000001">
    <property type="protein sequence ID" value="MET3748901.1"/>
    <property type="molecule type" value="Genomic_DNA"/>
</dbReference>
<proteinExistence type="predicted"/>
<dbReference type="Proteomes" id="UP001549106">
    <property type="component" value="Unassembled WGS sequence"/>
</dbReference>